<proteinExistence type="predicted"/>
<evidence type="ECO:0000313" key="2">
    <source>
        <dbReference type="EMBL" id="TMQ56673.1"/>
    </source>
</evidence>
<comment type="caution">
    <text evidence="2">The sequence shown here is derived from an EMBL/GenBank/DDBJ whole genome shotgun (WGS) entry which is preliminary data.</text>
</comment>
<dbReference type="Gene3D" id="1.50.10.140">
    <property type="match status" value="1"/>
</dbReference>
<protein>
    <submittedName>
        <fullName evidence="2">Tat pathway signal protein</fullName>
    </submittedName>
</protein>
<dbReference type="EMBL" id="VBOS01000155">
    <property type="protein sequence ID" value="TMQ56673.1"/>
    <property type="molecule type" value="Genomic_DNA"/>
</dbReference>
<dbReference type="Gene3D" id="2.60.40.4070">
    <property type="match status" value="1"/>
</dbReference>
<dbReference type="Proteomes" id="UP000317716">
    <property type="component" value="Unassembled WGS sequence"/>
</dbReference>
<organism evidence="2 3">
    <name type="scientific">Eiseniibacteriota bacterium</name>
    <dbReference type="NCBI Taxonomy" id="2212470"/>
    <lineage>
        <taxon>Bacteria</taxon>
        <taxon>Candidatus Eiseniibacteriota</taxon>
    </lineage>
</organism>
<dbReference type="InterPro" id="IPR019282">
    <property type="entry name" value="Glycoamylase-like_cons_dom"/>
</dbReference>
<dbReference type="Pfam" id="PF10091">
    <property type="entry name" value="Glycoamylase"/>
    <property type="match status" value="1"/>
</dbReference>
<evidence type="ECO:0000259" key="1">
    <source>
        <dbReference type="Pfam" id="PF10091"/>
    </source>
</evidence>
<feature type="domain" description="Glycoamylase-like" evidence="1">
    <location>
        <begin position="204"/>
        <end position="423"/>
    </location>
</feature>
<evidence type="ECO:0000313" key="3">
    <source>
        <dbReference type="Proteomes" id="UP000317716"/>
    </source>
</evidence>
<dbReference type="AlphaFoldDB" id="A0A538SZ64"/>
<accession>A0A538SZ64</accession>
<gene>
    <name evidence="2" type="ORF">E6K72_04640</name>
</gene>
<reference evidence="2 3" key="1">
    <citation type="journal article" date="2019" name="Nat. Microbiol.">
        <title>Mediterranean grassland soil C-N compound turnover is dependent on rainfall and depth, and is mediated by genomically divergent microorganisms.</title>
        <authorList>
            <person name="Diamond S."/>
            <person name="Andeer P.F."/>
            <person name="Li Z."/>
            <person name="Crits-Christoph A."/>
            <person name="Burstein D."/>
            <person name="Anantharaman K."/>
            <person name="Lane K.R."/>
            <person name="Thomas B.C."/>
            <person name="Pan C."/>
            <person name="Northen T.R."/>
            <person name="Banfield J.F."/>
        </authorList>
    </citation>
    <scope>NUCLEOTIDE SEQUENCE [LARGE SCALE GENOMIC DNA]</scope>
    <source>
        <strain evidence="2">WS_2</strain>
    </source>
</reference>
<sequence>MKTRALLAILLTLAAWPPLVRDARAETTDAILDSLQYGAFRYFWDEANATNGLIRDRSQPGSVCSIASTGFGLSAICIGADHGWVTRAAAKSRVLTTLQTFYNGPQGSATSGTIGYLGLYYHWLDMNTATRTWSSELSTIDTALLFAGILDTRQYFDGVEADEVQIRALADSIYRRANWYVMRNFSAGIYMGWKPESGFNGFGKWVGYNEAMILYLLAIGAPVASRAAPSSDWSYWTSGYNWSTQYGYSYVNFPPLFGHQYSHGWIDFRGLKDAYMQLATHDIDYFENSRRATLAQQAYCIANPGHFVGYSDTLWGITPSDCPTGYCARGAPPAQNDDGTIAPTAVAGSLPFAPEICLPTLRSLYQTYKPGPLWSIYGFRDAFNLTSNPDWYGTDVLGIDQGPIIIMIENYRTGRVWQRFMRAPEIQAGLTRAGFIRTDVAVPEGPGSGPRVELMPPAPNPFSARTTLRFRLAAAARVRLAVYDVAGRLVARLVDAELPAGDHETTFRAGGIPGGIYYCRLQAGDATAGRWIARMR</sequence>
<name>A0A538SZ64_UNCEI</name>